<comment type="caution">
    <text evidence="1">The sequence shown here is derived from an EMBL/GenBank/DDBJ whole genome shotgun (WGS) entry which is preliminary data.</text>
</comment>
<name>A0ACB6R619_9PLEO</name>
<dbReference type="Proteomes" id="UP000799755">
    <property type="component" value="Unassembled WGS sequence"/>
</dbReference>
<reference evidence="1" key="1">
    <citation type="journal article" date="2020" name="Stud. Mycol.">
        <title>101 Dothideomycetes genomes: a test case for predicting lifestyles and emergence of pathogens.</title>
        <authorList>
            <person name="Haridas S."/>
            <person name="Albert R."/>
            <person name="Binder M."/>
            <person name="Bloem J."/>
            <person name="Labutti K."/>
            <person name="Salamov A."/>
            <person name="Andreopoulos B."/>
            <person name="Baker S."/>
            <person name="Barry K."/>
            <person name="Bills G."/>
            <person name="Bluhm B."/>
            <person name="Cannon C."/>
            <person name="Castanera R."/>
            <person name="Culley D."/>
            <person name="Daum C."/>
            <person name="Ezra D."/>
            <person name="Gonzalez J."/>
            <person name="Henrissat B."/>
            <person name="Kuo A."/>
            <person name="Liang C."/>
            <person name="Lipzen A."/>
            <person name="Lutzoni F."/>
            <person name="Magnuson J."/>
            <person name="Mondo S."/>
            <person name="Nolan M."/>
            <person name="Ohm R."/>
            <person name="Pangilinan J."/>
            <person name="Park H.-J."/>
            <person name="Ramirez L."/>
            <person name="Alfaro M."/>
            <person name="Sun H."/>
            <person name="Tritt A."/>
            <person name="Yoshinaga Y."/>
            <person name="Zwiers L.-H."/>
            <person name="Turgeon B."/>
            <person name="Goodwin S."/>
            <person name="Spatafora J."/>
            <person name="Crous P."/>
            <person name="Grigoriev I."/>
        </authorList>
    </citation>
    <scope>NUCLEOTIDE SEQUENCE</scope>
    <source>
        <strain evidence="1">ATCC 200398</strain>
    </source>
</reference>
<keyword evidence="2" id="KW-1185">Reference proteome</keyword>
<accession>A0ACB6R619</accession>
<protein>
    <submittedName>
        <fullName evidence="1">Uncharacterized protein</fullName>
    </submittedName>
</protein>
<evidence type="ECO:0000313" key="2">
    <source>
        <dbReference type="Proteomes" id="UP000799755"/>
    </source>
</evidence>
<proteinExistence type="predicted"/>
<organism evidence="1 2">
    <name type="scientific">Lindgomyces ingoldianus</name>
    <dbReference type="NCBI Taxonomy" id="673940"/>
    <lineage>
        <taxon>Eukaryota</taxon>
        <taxon>Fungi</taxon>
        <taxon>Dikarya</taxon>
        <taxon>Ascomycota</taxon>
        <taxon>Pezizomycotina</taxon>
        <taxon>Dothideomycetes</taxon>
        <taxon>Pleosporomycetidae</taxon>
        <taxon>Pleosporales</taxon>
        <taxon>Lindgomycetaceae</taxon>
        <taxon>Lindgomyces</taxon>
    </lineage>
</organism>
<sequence>MTDNAKNGAKVPPKKRSFFKKAAWQTSAKAEDDQEEDIFSHSNSYKDIVAEQAKAKKDEKKRREEERQRTDEIRQGKKRKVSAESSKTKLPTSGSGDSPQAMLKARSPHSPLPLQPTPDSLSARDKPVTQPSGVFAVNRTEIVDLGPPSGSETSEETPKPSTSQSTALDDEVEEVEDPLLAELAAKARANHGASPIEEVNPIVQLLITSVIPETKPLLINIRISSKVERPRVAFCQAYGISGDRASDIFLTWKRKRLFDSTKIARLGVSVDPMGLVSVEGDSTISDGEAEVVKIHLEAWTDELFKEMQEEEAKEAASRRRIIAPSPVDYEAQIPEETQPRVKKTRLILKAKGLADFKISVNPDTTFEHLTSAYKEALKIPVGQNVTLMFDGERLPVFDTIVDAEIEDMDTIEVHLK</sequence>
<dbReference type="EMBL" id="MU003497">
    <property type="protein sequence ID" value="KAF2474512.1"/>
    <property type="molecule type" value="Genomic_DNA"/>
</dbReference>
<evidence type="ECO:0000313" key="1">
    <source>
        <dbReference type="EMBL" id="KAF2474512.1"/>
    </source>
</evidence>
<gene>
    <name evidence="1" type="ORF">BDR25DRAFT_331964</name>
</gene>